<organism evidence="2">
    <name type="scientific">Salmonella newport</name>
    <dbReference type="NCBI Taxonomy" id="108619"/>
    <lineage>
        <taxon>Bacteria</taxon>
        <taxon>Pseudomonadati</taxon>
        <taxon>Pseudomonadota</taxon>
        <taxon>Gammaproteobacteria</taxon>
        <taxon>Enterobacterales</taxon>
        <taxon>Enterobacteriaceae</taxon>
        <taxon>Salmonella</taxon>
    </lineage>
</organism>
<proteinExistence type="predicted"/>
<gene>
    <name evidence="2" type="ORF">E2D65_15450</name>
</gene>
<dbReference type="InterPro" id="IPR036937">
    <property type="entry name" value="Adhesion_dom_fimbrial_sf"/>
</dbReference>
<dbReference type="InterPro" id="IPR008966">
    <property type="entry name" value="Adhesion_dom_sf"/>
</dbReference>
<keyword evidence="1" id="KW-0732">Signal</keyword>
<dbReference type="Gene3D" id="2.60.40.1090">
    <property type="entry name" value="Fimbrial-type adhesion domain"/>
    <property type="match status" value="1"/>
</dbReference>
<dbReference type="GO" id="GO:0009289">
    <property type="term" value="C:pilus"/>
    <property type="evidence" value="ECO:0007669"/>
    <property type="project" value="InterPro"/>
</dbReference>
<dbReference type="Proteomes" id="UP000839738">
    <property type="component" value="Unassembled WGS sequence"/>
</dbReference>
<accession>A0A5Y2FGW8</accession>
<feature type="signal peptide" evidence="1">
    <location>
        <begin position="1"/>
        <end position="25"/>
    </location>
</feature>
<sequence>MKKNKMVLAGMIAAGVALTTTSALADVQGTQTFTANISETTCLISGVDQSVSLSPINKTDSALAAGKEYYRFPLKIEGCSNALTSVEMTPTFEQIDAAREWGFAKNKGTAVVDAVWGVSGNSLVNENVAHPEFLQSGMKVTAPLTAGAADISVLFNMNASGHNSSQVKPGTLNYPLLLTFDFK</sequence>
<protein>
    <submittedName>
        <fullName evidence="2">Type 1 fimbrial protein</fullName>
    </submittedName>
</protein>
<reference evidence="2" key="1">
    <citation type="submission" date="2019-03" db="EMBL/GenBank/DDBJ databases">
        <authorList>
            <person name="Ashton P.M."/>
            <person name="Dallman T."/>
            <person name="Nair S."/>
            <person name="De Pinna E."/>
            <person name="Peters T."/>
            <person name="Grant K."/>
        </authorList>
    </citation>
    <scope>NUCLEOTIDE SEQUENCE [LARGE SCALE GENOMIC DNA]</scope>
    <source>
        <strain evidence="2">161826</strain>
    </source>
</reference>
<evidence type="ECO:0000313" key="2">
    <source>
        <dbReference type="EMBL" id="ECD6073923.1"/>
    </source>
</evidence>
<evidence type="ECO:0000256" key="1">
    <source>
        <dbReference type="SAM" id="SignalP"/>
    </source>
</evidence>
<dbReference type="EMBL" id="AAIFEU010000014">
    <property type="protein sequence ID" value="ECD6073923.1"/>
    <property type="molecule type" value="Genomic_DNA"/>
</dbReference>
<feature type="chain" id="PRO_5024834419" evidence="1">
    <location>
        <begin position="26"/>
        <end position="183"/>
    </location>
</feature>
<dbReference type="GO" id="GO:0007155">
    <property type="term" value="P:cell adhesion"/>
    <property type="evidence" value="ECO:0007669"/>
    <property type="project" value="InterPro"/>
</dbReference>
<comment type="caution">
    <text evidence="2">The sequence shown here is derived from an EMBL/GenBank/DDBJ whole genome shotgun (WGS) entry which is preliminary data.</text>
</comment>
<dbReference type="SUPFAM" id="SSF49401">
    <property type="entry name" value="Bacterial adhesins"/>
    <property type="match status" value="1"/>
</dbReference>
<dbReference type="AlphaFoldDB" id="A0A5Y2FGW8"/>
<name>A0A5Y2FGW8_SALNE</name>